<dbReference type="Gene3D" id="3.90.1150.10">
    <property type="entry name" value="Aspartate Aminotransferase, domain 1"/>
    <property type="match status" value="1"/>
</dbReference>
<comment type="cofactor">
    <cofactor evidence="1">
        <name>pyridoxal 5'-phosphate</name>
        <dbReference type="ChEBI" id="CHEBI:597326"/>
    </cofactor>
</comment>
<dbReference type="InterPro" id="IPR015424">
    <property type="entry name" value="PyrdxlP-dep_Trfase"/>
</dbReference>
<gene>
    <name evidence="4" type="ORF">H9850_00590</name>
</gene>
<name>A0A9D1WBD2_9GAMM</name>
<dbReference type="AlphaFoldDB" id="A0A9D1WBD2"/>
<evidence type="ECO:0000256" key="2">
    <source>
        <dbReference type="ARBA" id="ARBA00022898"/>
    </source>
</evidence>
<dbReference type="Proteomes" id="UP000886829">
    <property type="component" value="Unassembled WGS sequence"/>
</dbReference>
<dbReference type="GO" id="GO:0046653">
    <property type="term" value="P:tetrahydrofolate metabolic process"/>
    <property type="evidence" value="ECO:0007669"/>
    <property type="project" value="TreeGrafter"/>
</dbReference>
<dbReference type="GO" id="GO:0004372">
    <property type="term" value="F:glycine hydroxymethyltransferase activity"/>
    <property type="evidence" value="ECO:0007669"/>
    <property type="project" value="TreeGrafter"/>
</dbReference>
<dbReference type="InterPro" id="IPR015421">
    <property type="entry name" value="PyrdxlP-dep_Trfase_major"/>
</dbReference>
<evidence type="ECO:0000313" key="4">
    <source>
        <dbReference type="EMBL" id="HIX55953.1"/>
    </source>
</evidence>
<dbReference type="PANTHER" id="PTHR11680">
    <property type="entry name" value="SERINE HYDROXYMETHYLTRANSFERASE"/>
    <property type="match status" value="1"/>
</dbReference>
<dbReference type="InterPro" id="IPR039429">
    <property type="entry name" value="SHMT-like_dom"/>
</dbReference>
<protein>
    <recommendedName>
        <fullName evidence="3">Serine hydroxymethyltransferase-like domain-containing protein</fullName>
    </recommendedName>
</protein>
<reference evidence="4" key="2">
    <citation type="submission" date="2021-04" db="EMBL/GenBank/DDBJ databases">
        <authorList>
            <person name="Gilroy R."/>
        </authorList>
    </citation>
    <scope>NUCLEOTIDE SEQUENCE</scope>
    <source>
        <strain evidence="4">USASDec5-558</strain>
    </source>
</reference>
<dbReference type="InterPro" id="IPR015422">
    <property type="entry name" value="PyrdxlP-dep_Trfase_small"/>
</dbReference>
<dbReference type="SUPFAM" id="SSF53383">
    <property type="entry name" value="PLP-dependent transferases"/>
    <property type="match status" value="1"/>
</dbReference>
<dbReference type="GO" id="GO:0005829">
    <property type="term" value="C:cytosol"/>
    <property type="evidence" value="ECO:0007669"/>
    <property type="project" value="TreeGrafter"/>
</dbReference>
<evidence type="ECO:0000313" key="5">
    <source>
        <dbReference type="Proteomes" id="UP000886829"/>
    </source>
</evidence>
<sequence length="451" mass="49627">MNLLNIIRGFDGELYDYFEKELERQYYSLSFIPDENSISPLCSATMGSVMVNAQPLSAFAQHKSLEQLAVERICQLFNGEHANVKTITIEDASRVVFQALVQRSDVVMSLDNRKQEHCNSESLAYRFVNFGLDPDTQKLNLDAIEEQVKATKPKLVIVSPINYPLPVDYERFAQIAHEVGAVFWCDISQVAGLITAHALPSPLPHADIVTFTTQGALQGPRSSVIICKNKYASAIDRSAVALGHSGLGSSELAALCVHMREMQTEEYKDYCHNVVVNAESLAAGLRESGMKLIGGGTSSHFVVIDAKHCGLSARGALEILADCGIMVRNCQVLTADPNTKFDAVRFSSLPVTTRGISADQIHKLGIAIGKFLSNPNIENEGMLQTLVRETAVLLPNYHDRWLCEVVCDNLERNNFLVGSSDSTRIANRSRLSKLVKGAGKVLHSHHEQNDE</sequence>
<dbReference type="GO" id="GO:0030170">
    <property type="term" value="F:pyridoxal phosphate binding"/>
    <property type="evidence" value="ECO:0007669"/>
    <property type="project" value="TreeGrafter"/>
</dbReference>
<evidence type="ECO:0000256" key="1">
    <source>
        <dbReference type="ARBA" id="ARBA00001933"/>
    </source>
</evidence>
<keyword evidence="2" id="KW-0663">Pyridoxal phosphate</keyword>
<proteinExistence type="predicted"/>
<dbReference type="Pfam" id="PF00464">
    <property type="entry name" value="SHMT"/>
    <property type="match status" value="1"/>
</dbReference>
<dbReference type="GO" id="GO:0019264">
    <property type="term" value="P:glycine biosynthetic process from serine"/>
    <property type="evidence" value="ECO:0007669"/>
    <property type="project" value="TreeGrafter"/>
</dbReference>
<dbReference type="Gene3D" id="3.40.640.10">
    <property type="entry name" value="Type I PLP-dependent aspartate aminotransferase-like (Major domain)"/>
    <property type="match status" value="1"/>
</dbReference>
<dbReference type="PANTHER" id="PTHR11680:SF35">
    <property type="entry name" value="SERINE HYDROXYMETHYLTRANSFERASE 1"/>
    <property type="match status" value="1"/>
</dbReference>
<feature type="domain" description="Serine hydroxymethyltransferase-like" evidence="3">
    <location>
        <begin position="10"/>
        <end position="365"/>
    </location>
</feature>
<dbReference type="EMBL" id="DXEV01000016">
    <property type="protein sequence ID" value="HIX55953.1"/>
    <property type="molecule type" value="Genomic_DNA"/>
</dbReference>
<evidence type="ECO:0000259" key="3">
    <source>
        <dbReference type="Pfam" id="PF00464"/>
    </source>
</evidence>
<accession>A0A9D1WBD2</accession>
<reference evidence="4" key="1">
    <citation type="journal article" date="2021" name="PeerJ">
        <title>Extensive microbial diversity within the chicken gut microbiome revealed by metagenomics and culture.</title>
        <authorList>
            <person name="Gilroy R."/>
            <person name="Ravi A."/>
            <person name="Getino M."/>
            <person name="Pursley I."/>
            <person name="Horton D.L."/>
            <person name="Alikhan N.F."/>
            <person name="Baker D."/>
            <person name="Gharbi K."/>
            <person name="Hall N."/>
            <person name="Watson M."/>
            <person name="Adriaenssens E.M."/>
            <person name="Foster-Nyarko E."/>
            <person name="Jarju S."/>
            <person name="Secka A."/>
            <person name="Antonio M."/>
            <person name="Oren A."/>
            <person name="Chaudhuri R.R."/>
            <person name="La Ragione R."/>
            <person name="Hildebrand F."/>
            <person name="Pallen M.J."/>
        </authorList>
    </citation>
    <scope>NUCLEOTIDE SEQUENCE</scope>
    <source>
        <strain evidence="4">USASDec5-558</strain>
    </source>
</reference>
<comment type="caution">
    <text evidence="4">The sequence shown here is derived from an EMBL/GenBank/DDBJ whole genome shotgun (WGS) entry which is preliminary data.</text>
</comment>
<dbReference type="InterPro" id="IPR049943">
    <property type="entry name" value="Ser_HO-MeTrfase-like"/>
</dbReference>
<organism evidence="4 5">
    <name type="scientific">Candidatus Anaerobiospirillum pullistercoris</name>
    <dbReference type="NCBI Taxonomy" id="2838452"/>
    <lineage>
        <taxon>Bacteria</taxon>
        <taxon>Pseudomonadati</taxon>
        <taxon>Pseudomonadota</taxon>
        <taxon>Gammaproteobacteria</taxon>
        <taxon>Aeromonadales</taxon>
        <taxon>Succinivibrionaceae</taxon>
        <taxon>Anaerobiospirillum</taxon>
    </lineage>
</organism>